<gene>
    <name evidence="1" type="ORF">J2N86_08820</name>
</gene>
<accession>A0ABY4Y6S6</accession>
<dbReference type="Proteomes" id="UP001057474">
    <property type="component" value="Chromosome"/>
</dbReference>
<dbReference type="Pfam" id="PF18632">
    <property type="entry name" value="DUF5630"/>
    <property type="match status" value="1"/>
</dbReference>
<dbReference type="RefSeq" id="WP_252579024.1">
    <property type="nucleotide sequence ID" value="NZ_CP071527.1"/>
</dbReference>
<reference evidence="1" key="1">
    <citation type="submission" date="2021-03" db="EMBL/GenBank/DDBJ databases">
        <title>Legionella lytica PCM 2298.</title>
        <authorList>
            <person name="Koper P."/>
        </authorList>
    </citation>
    <scope>NUCLEOTIDE SEQUENCE</scope>
    <source>
        <strain evidence="1">PCM 2298</strain>
    </source>
</reference>
<keyword evidence="2" id="KW-1185">Reference proteome</keyword>
<dbReference type="EMBL" id="CP071527">
    <property type="protein sequence ID" value="USQ12809.1"/>
    <property type="molecule type" value="Genomic_DNA"/>
</dbReference>
<proteinExistence type="predicted"/>
<protein>
    <submittedName>
        <fullName evidence="1">DUF5630 domain-containing protein</fullName>
    </submittedName>
</protein>
<evidence type="ECO:0000313" key="2">
    <source>
        <dbReference type="Proteomes" id="UP001057474"/>
    </source>
</evidence>
<name>A0ABY4Y6S6_9GAMM</name>
<evidence type="ECO:0000313" key="1">
    <source>
        <dbReference type="EMBL" id="USQ12809.1"/>
    </source>
</evidence>
<dbReference type="InterPro" id="IPR040808">
    <property type="entry name" value="DUF5630"/>
</dbReference>
<sequence>MIVPRWCYQLDESEKLLKNELYRTWQKSINDNQPELIETLIQEYDTELLFKLALTDPEFNTLCKSPNLEPHWVELWRLCGTNPREDAEKNHKPIQEYSPMLTVPSCFELLKGYYLYYTYTTLIESGGDLSAAEFEEAKELLVASADCGCFFSMNVLCREGLSALKESVDDEITEFVLKYATLAANLYLAPGYLLLGSVCQELMGYQDNAHWSSYPFVQMTFQAYTIAKHLEPISGPMLNNAYQGKTLKEASNGAFSTFFEGQLRAQEYLMLNPIEIHHWSILAKNEANIIEARYMEEKRKLNQQNNDEKSEPPSYFRM</sequence>
<organism evidence="1 2">
    <name type="scientific">Legionella lytica</name>
    <dbReference type="NCBI Taxonomy" id="96232"/>
    <lineage>
        <taxon>Bacteria</taxon>
        <taxon>Pseudomonadati</taxon>
        <taxon>Pseudomonadota</taxon>
        <taxon>Gammaproteobacteria</taxon>
        <taxon>Legionellales</taxon>
        <taxon>Legionellaceae</taxon>
        <taxon>Legionella</taxon>
    </lineage>
</organism>